<keyword evidence="3 5" id="KW-0238">DNA-binding</keyword>
<dbReference type="InterPro" id="IPR004107">
    <property type="entry name" value="Integrase_SAM-like_N"/>
</dbReference>
<feature type="domain" description="Core-binding (CB)" evidence="7">
    <location>
        <begin position="68"/>
        <end position="151"/>
    </location>
</feature>
<dbReference type="Proteomes" id="UP000187323">
    <property type="component" value="Unassembled WGS sequence"/>
</dbReference>
<comment type="caution">
    <text evidence="8">The sequence shown here is derived from an EMBL/GenBank/DDBJ whole genome shotgun (WGS) entry which is preliminary data.</text>
</comment>
<dbReference type="InterPro" id="IPR002104">
    <property type="entry name" value="Integrase_catalytic"/>
</dbReference>
<keyword evidence="2" id="KW-0229">DNA integration</keyword>
<dbReference type="EMBL" id="MPTO01000004">
    <property type="protein sequence ID" value="OME22995.1"/>
    <property type="molecule type" value="Genomic_DNA"/>
</dbReference>
<dbReference type="Pfam" id="PF02899">
    <property type="entry name" value="Phage_int_SAM_1"/>
    <property type="match status" value="1"/>
</dbReference>
<dbReference type="Pfam" id="PF00589">
    <property type="entry name" value="Phage_integrase"/>
    <property type="match status" value="1"/>
</dbReference>
<dbReference type="CDD" id="cd01189">
    <property type="entry name" value="INT_ICEBs1_C_like"/>
    <property type="match status" value="1"/>
</dbReference>
<comment type="similarity">
    <text evidence="1">Belongs to the 'phage' integrase family.</text>
</comment>
<dbReference type="InterPro" id="IPR010998">
    <property type="entry name" value="Integrase_recombinase_N"/>
</dbReference>
<protein>
    <recommendedName>
        <fullName evidence="10">Site-specific integrase</fullName>
    </recommendedName>
</protein>
<dbReference type="PROSITE" id="PS51898">
    <property type="entry name" value="TYR_RECOMBINASE"/>
    <property type="match status" value="1"/>
</dbReference>
<dbReference type="RefSeq" id="WP_076133703.1">
    <property type="nucleotide sequence ID" value="NZ_MPTO01000004.1"/>
</dbReference>
<proteinExistence type="inferred from homology"/>
<evidence type="ECO:0000259" key="6">
    <source>
        <dbReference type="PROSITE" id="PS51898"/>
    </source>
</evidence>
<sequence length="412" mass="47825">MASVFKIPAKNKQGYKWKCVMEGPPDPVTGKRQQVPRVRDTQKEAIAAAQAVVDRMKGGTDTKRAKKMKFNEAAEEWLQDYLVTSGVKGKTIEAHVSDINLLNKYYGNALIDKITHSQHQKMLNNMFTEGYEITSIYRYHSTANLIFKWIIKENLRVDNPCQNIKMPKKQQTVLEVKNNALEEKYLERNEIEEFLEVLQNHGLGDDLETFYFLLFSGVRPGEFCALDWPDFNFETHDVHIYKTLHFPQGGNGAYELTPPKTTGSVRTFDVDEFIVEMFKKLKTKQSARHKRYKELHDDFVETQFILTNNNGTPFTNWKLVNRMARLMKLTNIKKHATPHIFRHTHITMLIEASIASGSQIDLKTIMKRVGHDDAKTTLKIYTHVTERMMQSSSDKLKIHFQNILNHKDQQEM</sequence>
<dbReference type="GO" id="GO:0015074">
    <property type="term" value="P:DNA integration"/>
    <property type="evidence" value="ECO:0007669"/>
    <property type="project" value="UniProtKB-KW"/>
</dbReference>
<dbReference type="InterPro" id="IPR013762">
    <property type="entry name" value="Integrase-like_cat_sf"/>
</dbReference>
<organism evidence="8 9">
    <name type="scientific">Paenibacillus odorifer</name>
    <dbReference type="NCBI Taxonomy" id="189426"/>
    <lineage>
        <taxon>Bacteria</taxon>
        <taxon>Bacillati</taxon>
        <taxon>Bacillota</taxon>
        <taxon>Bacilli</taxon>
        <taxon>Bacillales</taxon>
        <taxon>Paenibacillaceae</taxon>
        <taxon>Paenibacillus</taxon>
    </lineage>
</organism>
<evidence type="ECO:0000313" key="8">
    <source>
        <dbReference type="EMBL" id="OME22995.1"/>
    </source>
</evidence>
<dbReference type="InterPro" id="IPR011010">
    <property type="entry name" value="DNA_brk_join_enz"/>
</dbReference>
<dbReference type="PANTHER" id="PTHR30349:SF64">
    <property type="entry name" value="PROPHAGE INTEGRASE INTD-RELATED"/>
    <property type="match status" value="1"/>
</dbReference>
<evidence type="ECO:0000256" key="5">
    <source>
        <dbReference type="PROSITE-ProRule" id="PRU01248"/>
    </source>
</evidence>
<dbReference type="AlphaFoldDB" id="A0AB36JI35"/>
<dbReference type="InterPro" id="IPR044068">
    <property type="entry name" value="CB"/>
</dbReference>
<evidence type="ECO:0000256" key="4">
    <source>
        <dbReference type="ARBA" id="ARBA00023172"/>
    </source>
</evidence>
<evidence type="ECO:0000256" key="2">
    <source>
        <dbReference type="ARBA" id="ARBA00022908"/>
    </source>
</evidence>
<dbReference type="Gene3D" id="1.10.443.10">
    <property type="entry name" value="Intergrase catalytic core"/>
    <property type="match status" value="1"/>
</dbReference>
<feature type="domain" description="Tyr recombinase" evidence="6">
    <location>
        <begin position="181"/>
        <end position="394"/>
    </location>
</feature>
<dbReference type="GO" id="GO:0003677">
    <property type="term" value="F:DNA binding"/>
    <property type="evidence" value="ECO:0007669"/>
    <property type="project" value="UniProtKB-UniRule"/>
</dbReference>
<reference evidence="8 9" key="1">
    <citation type="submission" date="2016-10" db="EMBL/GenBank/DDBJ databases">
        <title>Paenibacillus species isolates.</title>
        <authorList>
            <person name="Beno S.M."/>
        </authorList>
    </citation>
    <scope>NUCLEOTIDE SEQUENCE [LARGE SCALE GENOMIC DNA]</scope>
    <source>
        <strain evidence="8 9">FSL H7-0918</strain>
    </source>
</reference>
<dbReference type="Gene3D" id="1.10.150.130">
    <property type="match status" value="1"/>
</dbReference>
<evidence type="ECO:0000259" key="7">
    <source>
        <dbReference type="PROSITE" id="PS51900"/>
    </source>
</evidence>
<dbReference type="SUPFAM" id="SSF56349">
    <property type="entry name" value="DNA breaking-rejoining enzymes"/>
    <property type="match status" value="1"/>
</dbReference>
<dbReference type="GO" id="GO:0006310">
    <property type="term" value="P:DNA recombination"/>
    <property type="evidence" value="ECO:0007669"/>
    <property type="project" value="UniProtKB-KW"/>
</dbReference>
<name>A0AB36JI35_9BACL</name>
<dbReference type="PROSITE" id="PS51900">
    <property type="entry name" value="CB"/>
    <property type="match status" value="1"/>
</dbReference>
<evidence type="ECO:0008006" key="10">
    <source>
        <dbReference type="Google" id="ProtNLM"/>
    </source>
</evidence>
<dbReference type="PANTHER" id="PTHR30349">
    <property type="entry name" value="PHAGE INTEGRASE-RELATED"/>
    <property type="match status" value="1"/>
</dbReference>
<keyword evidence="4" id="KW-0233">DNA recombination</keyword>
<accession>A0AB36JI35</accession>
<dbReference type="InterPro" id="IPR050090">
    <property type="entry name" value="Tyrosine_recombinase_XerCD"/>
</dbReference>
<gene>
    <name evidence="8" type="ORF">BSK47_04625</name>
</gene>
<evidence type="ECO:0000256" key="1">
    <source>
        <dbReference type="ARBA" id="ARBA00008857"/>
    </source>
</evidence>
<evidence type="ECO:0000256" key="3">
    <source>
        <dbReference type="ARBA" id="ARBA00023125"/>
    </source>
</evidence>
<evidence type="ECO:0000313" key="9">
    <source>
        <dbReference type="Proteomes" id="UP000187323"/>
    </source>
</evidence>